<dbReference type="GO" id="GO:0004252">
    <property type="term" value="F:serine-type endopeptidase activity"/>
    <property type="evidence" value="ECO:0007669"/>
    <property type="project" value="InterPro"/>
</dbReference>
<reference evidence="11" key="1">
    <citation type="submission" date="2005-10" db="EMBL/GenBank/DDBJ databases">
        <authorList>
            <person name="Loftus B.J."/>
            <person name="Nene V.M."/>
            <person name="Hannick L.I."/>
            <person name="Bidwell S."/>
            <person name="Haas B."/>
            <person name="Amedeo P."/>
            <person name="Orvis J."/>
            <person name="Wortman J.R."/>
            <person name="White O.R."/>
            <person name="Salzberg S."/>
            <person name="Shumway M."/>
            <person name="Koo H."/>
            <person name="Zhao Y."/>
            <person name="Holmes M."/>
            <person name="Miller J."/>
            <person name="Schatz M."/>
            <person name="Pop M."/>
            <person name="Pai G."/>
            <person name="Utterback T."/>
            <person name="Rogers Y.-H."/>
            <person name="Kravitz S."/>
            <person name="Fraser C.M."/>
        </authorList>
    </citation>
    <scope>NUCLEOTIDE SEQUENCE</scope>
    <source>
        <strain evidence="11">Liverpool</strain>
    </source>
</reference>
<dbReference type="Gene3D" id="2.40.10.10">
    <property type="entry name" value="Trypsin-like serine proteases"/>
    <property type="match status" value="2"/>
</dbReference>
<keyword evidence="4 9" id="KW-0732">Signal</keyword>
<evidence type="ECO:0000256" key="6">
    <source>
        <dbReference type="ARBA" id="ARBA00023157"/>
    </source>
</evidence>
<dbReference type="PhylomeDB" id="Q1DGY0"/>
<evidence type="ECO:0000313" key="11">
    <source>
        <dbReference type="EMBL" id="EAT32410.1"/>
    </source>
</evidence>
<keyword evidence="5" id="KW-0391">Immunity</keyword>
<keyword evidence="3" id="KW-0399">Innate immunity</keyword>
<dbReference type="InterPro" id="IPR009003">
    <property type="entry name" value="Peptidase_S1_PA"/>
</dbReference>
<evidence type="ECO:0000256" key="9">
    <source>
        <dbReference type="SAM" id="SignalP"/>
    </source>
</evidence>
<reference evidence="11" key="3">
    <citation type="submission" date="2012-09" db="EMBL/GenBank/DDBJ databases">
        <authorList>
            <consortium name="VectorBase"/>
        </authorList>
    </citation>
    <scope>NUCLEOTIDE SEQUENCE</scope>
    <source>
        <strain evidence="11">Liverpool</strain>
    </source>
</reference>
<dbReference type="eggNOG" id="KOG3627">
    <property type="taxonomic scope" value="Eukaryota"/>
</dbReference>
<dbReference type="STRING" id="7159.Q1DGY0"/>
<dbReference type="MEROPS" id="S01.201"/>
<dbReference type="SMART" id="SM00020">
    <property type="entry name" value="Tryp_SPc"/>
    <property type="match status" value="1"/>
</dbReference>
<keyword evidence="6" id="KW-1015">Disulfide bond</keyword>
<gene>
    <name evidence="11" type="ORF">AaeL_AAEL015432</name>
</gene>
<evidence type="ECO:0000256" key="8">
    <source>
        <dbReference type="ARBA" id="ARBA00024195"/>
    </source>
</evidence>
<comment type="subcellular location">
    <subcellularLocation>
        <location evidence="1">Secreted</location>
    </subcellularLocation>
</comment>
<dbReference type="InterPro" id="IPR001314">
    <property type="entry name" value="Peptidase_S1A"/>
</dbReference>
<dbReference type="PaxDb" id="7159-AAEL015432-PA"/>
<dbReference type="GO" id="GO:0045087">
    <property type="term" value="P:innate immune response"/>
    <property type="evidence" value="ECO:0007669"/>
    <property type="project" value="UniProtKB-KW"/>
</dbReference>
<feature type="domain" description="Peptidase S1" evidence="10">
    <location>
        <begin position="54"/>
        <end position="298"/>
    </location>
</feature>
<dbReference type="FunFam" id="2.40.10.10:FF:000028">
    <property type="entry name" value="Serine protease easter"/>
    <property type="match status" value="1"/>
</dbReference>
<feature type="signal peptide" evidence="9">
    <location>
        <begin position="1"/>
        <end position="18"/>
    </location>
</feature>
<evidence type="ECO:0000313" key="12">
    <source>
        <dbReference type="Proteomes" id="UP000682892"/>
    </source>
</evidence>
<dbReference type="Proteomes" id="UP000682892">
    <property type="component" value="Unassembled WGS sequence"/>
</dbReference>
<dbReference type="GO" id="GO:0006508">
    <property type="term" value="P:proteolysis"/>
    <property type="evidence" value="ECO:0007669"/>
    <property type="project" value="InterPro"/>
</dbReference>
<keyword evidence="7" id="KW-0325">Glycoprotein</keyword>
<name>Q1DGY0_AEDAE</name>
<dbReference type="OMA" id="HENFTMA"/>
<accession>Q1DGY0</accession>
<dbReference type="PRINTS" id="PR00722">
    <property type="entry name" value="CHYMOTRYPSIN"/>
</dbReference>
<evidence type="ECO:0000259" key="10">
    <source>
        <dbReference type="PROSITE" id="PS50240"/>
    </source>
</evidence>
<evidence type="ECO:0000256" key="1">
    <source>
        <dbReference type="ARBA" id="ARBA00004613"/>
    </source>
</evidence>
<sequence>MLGAILISTILLADPIFGLTTFGSIFGLSGSNADEANYTLPEPGVCGVNLADRILGGTKTAINAYPWAALLIAKPIFSSKVMYACGGSLISDRFVLTAAHCFREVPSWIRITKVRLGEWDIESEEDCDEEENCADKAVDIDVGSHVVHKDYDSDNIHYDMALIKLAKPCVPLAEEFRNRQDSGKTFTAVGWGTTEKGQDEPGVYGSRYKLEVDLPGVDLETCRANYPNVLDSEMCAGGEEGKDSCQGDSGGGLVAAEKDGYWYQFGVVSWGYGCGTNGVPGIYARVGSFIEWIQKNMK</sequence>
<dbReference type="GO" id="GO:0005576">
    <property type="term" value="C:extracellular region"/>
    <property type="evidence" value="ECO:0007669"/>
    <property type="project" value="UniProtKB-SubCell"/>
</dbReference>
<proteinExistence type="inferred from homology"/>
<dbReference type="InterPro" id="IPR043504">
    <property type="entry name" value="Peptidase_S1_PA_chymotrypsin"/>
</dbReference>
<dbReference type="HOGENOM" id="CLU_006842_0_3_1"/>
<dbReference type="InterPro" id="IPR001254">
    <property type="entry name" value="Trypsin_dom"/>
</dbReference>
<keyword evidence="2" id="KW-0964">Secreted</keyword>
<evidence type="ECO:0000256" key="2">
    <source>
        <dbReference type="ARBA" id="ARBA00022525"/>
    </source>
</evidence>
<dbReference type="InterPro" id="IPR018114">
    <property type="entry name" value="TRYPSIN_HIS"/>
</dbReference>
<dbReference type="Pfam" id="PF00089">
    <property type="entry name" value="Trypsin"/>
    <property type="match status" value="1"/>
</dbReference>
<organism evidence="11 12">
    <name type="scientific">Aedes aegypti</name>
    <name type="common">Yellowfever mosquito</name>
    <name type="synonym">Culex aegypti</name>
    <dbReference type="NCBI Taxonomy" id="7159"/>
    <lineage>
        <taxon>Eukaryota</taxon>
        <taxon>Metazoa</taxon>
        <taxon>Ecdysozoa</taxon>
        <taxon>Arthropoda</taxon>
        <taxon>Hexapoda</taxon>
        <taxon>Insecta</taxon>
        <taxon>Pterygota</taxon>
        <taxon>Neoptera</taxon>
        <taxon>Endopterygota</taxon>
        <taxon>Diptera</taxon>
        <taxon>Nematocera</taxon>
        <taxon>Culicoidea</taxon>
        <taxon>Culicidae</taxon>
        <taxon>Culicinae</taxon>
        <taxon>Aedini</taxon>
        <taxon>Aedes</taxon>
        <taxon>Stegomyia</taxon>
    </lineage>
</organism>
<comment type="similarity">
    <text evidence="8">Belongs to the peptidase S1 family. CLIP subfamily.</text>
</comment>
<dbReference type="SUPFAM" id="SSF50494">
    <property type="entry name" value="Trypsin-like serine proteases"/>
    <property type="match status" value="1"/>
</dbReference>
<evidence type="ECO:0000256" key="3">
    <source>
        <dbReference type="ARBA" id="ARBA00022588"/>
    </source>
</evidence>
<dbReference type="PROSITE" id="PS00134">
    <property type="entry name" value="TRYPSIN_HIS"/>
    <property type="match status" value="1"/>
</dbReference>
<dbReference type="VEuPathDB" id="VectorBase:AAEL015432"/>
<reference evidence="11" key="2">
    <citation type="journal article" date="2007" name="Science">
        <title>Genome sequence of Aedes aegypti, a major arbovirus vector.</title>
        <authorList>
            <person name="Nene V."/>
            <person name="Wortman J.R."/>
            <person name="Lawson D."/>
            <person name="Haas B."/>
            <person name="Kodira C."/>
            <person name="Tu Z.J."/>
            <person name="Loftus B."/>
            <person name="Xi Z."/>
            <person name="Megy K."/>
            <person name="Grabherr M."/>
            <person name="Ren Q."/>
            <person name="Zdobnov E.M."/>
            <person name="Lobo N.F."/>
            <person name="Campbell K.S."/>
            <person name="Brown S.E."/>
            <person name="Bonaldo M.F."/>
            <person name="Zhu J."/>
            <person name="Sinkins S.P."/>
            <person name="Hogenkamp D.G."/>
            <person name="Amedeo P."/>
            <person name="Arensburger P."/>
            <person name="Atkinson P.W."/>
            <person name="Bidwell S."/>
            <person name="Biedler J."/>
            <person name="Birney E."/>
            <person name="Bruggner R.V."/>
            <person name="Costas J."/>
            <person name="Coy M.R."/>
            <person name="Crabtree J."/>
            <person name="Crawford M."/>
            <person name="Debruyn B."/>
            <person name="Decaprio D."/>
            <person name="Eiglmeier K."/>
            <person name="Eisenstadt E."/>
            <person name="El-Dorry H."/>
            <person name="Gelbart W.M."/>
            <person name="Gomes S.L."/>
            <person name="Hammond M."/>
            <person name="Hannick L.I."/>
            <person name="Hogan J.R."/>
            <person name="Holmes M.H."/>
            <person name="Jaffe D."/>
            <person name="Johnston J.S."/>
            <person name="Kennedy R.C."/>
            <person name="Koo H."/>
            <person name="Kravitz S."/>
            <person name="Kriventseva E.V."/>
            <person name="Kulp D."/>
            <person name="Labutti K."/>
            <person name="Lee E."/>
            <person name="Li S."/>
            <person name="Lovin D.D."/>
            <person name="Mao C."/>
            <person name="Mauceli E."/>
            <person name="Menck C.F."/>
            <person name="Miller J.R."/>
            <person name="Montgomery P."/>
            <person name="Mori A."/>
            <person name="Nascimento A.L."/>
            <person name="Naveira H.F."/>
            <person name="Nusbaum C."/>
            <person name="O'leary S."/>
            <person name="Orvis J."/>
            <person name="Pertea M."/>
            <person name="Quesneville H."/>
            <person name="Reidenbach K.R."/>
            <person name="Rogers Y.H."/>
            <person name="Roth C.W."/>
            <person name="Schneider J.R."/>
            <person name="Schatz M."/>
            <person name="Shumway M."/>
            <person name="Stanke M."/>
            <person name="Stinson E.O."/>
            <person name="Tubio J.M."/>
            <person name="Vanzee J.P."/>
            <person name="Verjovski-Almeida S."/>
            <person name="Werner D."/>
            <person name="White O."/>
            <person name="Wyder S."/>
            <person name="Zeng Q."/>
            <person name="Zhao Q."/>
            <person name="Zhao Y."/>
            <person name="Hill C.A."/>
            <person name="Raikhel A.S."/>
            <person name="Soares M.B."/>
            <person name="Knudson D.L."/>
            <person name="Lee N.H."/>
            <person name="Galagan J."/>
            <person name="Salzberg S.L."/>
            <person name="Paulsen I.T."/>
            <person name="Dimopoulos G."/>
            <person name="Collins F.H."/>
            <person name="Birren B."/>
            <person name="Fraser-Liggett C.M."/>
            <person name="Severson D.W."/>
        </authorList>
    </citation>
    <scope>NUCLEOTIDE SEQUENCE [LARGE SCALE GENOMIC DNA]</scope>
    <source>
        <strain evidence="11">Liverpool</strain>
    </source>
</reference>
<evidence type="ECO:0000256" key="4">
    <source>
        <dbReference type="ARBA" id="ARBA00022729"/>
    </source>
</evidence>
<dbReference type="EMBL" id="CH900053">
    <property type="protein sequence ID" value="EAT32410.1"/>
    <property type="molecule type" value="Genomic_DNA"/>
</dbReference>
<dbReference type="InterPro" id="IPR051487">
    <property type="entry name" value="Ser/Thr_Proteases_Immune/Dev"/>
</dbReference>
<dbReference type="PANTHER" id="PTHR24256">
    <property type="entry name" value="TRYPTASE-RELATED"/>
    <property type="match status" value="1"/>
</dbReference>
<protein>
    <submittedName>
        <fullName evidence="11">AAEL015432-PA</fullName>
    </submittedName>
</protein>
<feature type="chain" id="PRO_5014308258" evidence="9">
    <location>
        <begin position="19"/>
        <end position="298"/>
    </location>
</feature>
<evidence type="ECO:0000256" key="7">
    <source>
        <dbReference type="ARBA" id="ARBA00023180"/>
    </source>
</evidence>
<evidence type="ECO:0000256" key="5">
    <source>
        <dbReference type="ARBA" id="ARBA00022859"/>
    </source>
</evidence>
<dbReference type="CDD" id="cd00190">
    <property type="entry name" value="Tryp_SPc"/>
    <property type="match status" value="1"/>
</dbReference>
<dbReference type="PROSITE" id="PS50240">
    <property type="entry name" value="TRYPSIN_DOM"/>
    <property type="match status" value="1"/>
</dbReference>
<dbReference type="AlphaFoldDB" id="Q1DGY0"/>